<evidence type="ECO:0000256" key="12">
    <source>
        <dbReference type="ARBA" id="ARBA00044891"/>
    </source>
</evidence>
<comment type="catalytic activity">
    <reaction evidence="9">
        <text>L-histidyl-glycine(out) = L-histidyl-glycine(in)</text>
        <dbReference type="Rhea" id="RHEA:79395"/>
        <dbReference type="ChEBI" id="CHEBI:229957"/>
    </reaction>
</comment>
<dbReference type="Pfam" id="PF07690">
    <property type="entry name" value="MFS_1"/>
    <property type="match status" value="1"/>
</dbReference>
<evidence type="ECO:0000256" key="23">
    <source>
        <dbReference type="ARBA" id="ARBA00045709"/>
    </source>
</evidence>
<dbReference type="OrthoDB" id="424834at2759"/>
<evidence type="ECO:0000256" key="10">
    <source>
        <dbReference type="ARBA" id="ARBA00044881"/>
    </source>
</evidence>
<evidence type="ECO:0000256" key="3">
    <source>
        <dbReference type="ARBA" id="ARBA00022448"/>
    </source>
</evidence>
<feature type="transmembrane region" description="Helical" evidence="25">
    <location>
        <begin position="74"/>
        <end position="96"/>
    </location>
</feature>
<comment type="catalytic activity">
    <reaction evidence="16">
        <text>L-lysyl-L-lysine(out) = L-lysyl-L-lysine(in)</text>
        <dbReference type="Rhea" id="RHEA:79403"/>
        <dbReference type="ChEBI" id="CHEBI:229956"/>
    </reaction>
</comment>
<comment type="subcellular location">
    <subcellularLocation>
        <location evidence="1">Lysosome membrane</location>
        <topology evidence="1">Multi-pass membrane protein</topology>
    </subcellularLocation>
</comment>
<evidence type="ECO:0000256" key="7">
    <source>
        <dbReference type="ARBA" id="ARBA00023228"/>
    </source>
</evidence>
<protein>
    <recommendedName>
        <fullName evidence="21">Lysosomal dipeptide transporter MFSD1</fullName>
    </recommendedName>
    <alternativeName>
        <fullName evidence="22">Major facilitator superfamily domain-containing protein 1</fullName>
    </alternativeName>
</protein>
<dbReference type="InterPro" id="IPR036259">
    <property type="entry name" value="MFS_trans_sf"/>
</dbReference>
<sequence length="423" mass="46180">MLLLITLLPFGAHFVKNYFSSLEVYFLEQDPKLHFNETKYGTVMSAIWIPNLFMPFFGGLFLDSKGHKQGIIMFLSVELIGHVIFTLAMSCGNFWMAVFGEAVYGLGSGVVVVAMRAVVSKFFLAKELSFGMGITIAMAGVSKTLAKASVAPVAERWGYMGALWYVALWQVLSLLAGLVYVRLATSAGNHVGMEEAGAEAGPGPKDRRVRSHLVALRRSTLSFWLVAILHTLLNIAYHLFANYSGHFLVENYKDSPVRGGFISAVMPLVGLVCAPIAVLILNRWGSQLFVLLFANIITIMAYVLLLEERAGPVVCILMLAFCESFVPTILLSALPLTVHPSVYGAAFGMAEVLSAIGNILSNVFFGYSKDRTSSYKDDMVSLVVVCVVCLGLTLLLLFWDAKHGKSLLNRGKRTTPADVKLLG</sequence>
<dbReference type="SUPFAM" id="SSF103473">
    <property type="entry name" value="MFS general substrate transporter"/>
    <property type="match status" value="1"/>
</dbReference>
<evidence type="ECO:0000313" key="27">
    <source>
        <dbReference type="EMBL" id="CBJ29929.1"/>
    </source>
</evidence>
<comment type="similarity">
    <text evidence="2">Belongs to the major facilitator superfamily.</text>
</comment>
<feature type="transmembrane region" description="Helical" evidence="25">
    <location>
        <begin position="102"/>
        <end position="119"/>
    </location>
</feature>
<comment type="catalytic activity">
    <reaction evidence="18">
        <text>L-histidyl-L-alpha-amino acid(out) = L-histidyl-L-alpha-amino acid(in)</text>
        <dbReference type="Rhea" id="RHEA:79379"/>
        <dbReference type="ChEBI" id="CHEBI:229964"/>
    </reaction>
</comment>
<feature type="transmembrane region" description="Helical" evidence="25">
    <location>
        <begin position="288"/>
        <end position="305"/>
    </location>
</feature>
<proteinExistence type="inferred from homology"/>
<feature type="transmembrane region" description="Helical" evidence="25">
    <location>
        <begin position="162"/>
        <end position="183"/>
    </location>
</feature>
<comment type="catalytic activity">
    <reaction evidence="8">
        <text>L-lysyl-L-alanine(out) = L-lysyl-L-alanine(in)</text>
        <dbReference type="Rhea" id="RHEA:79399"/>
        <dbReference type="ChEBI" id="CHEBI:229954"/>
    </reaction>
</comment>
<evidence type="ECO:0000256" key="19">
    <source>
        <dbReference type="ARBA" id="ARBA00044919"/>
    </source>
</evidence>
<evidence type="ECO:0000256" key="13">
    <source>
        <dbReference type="ARBA" id="ARBA00044893"/>
    </source>
</evidence>
<feature type="transmembrane region" description="Helical" evidence="25">
    <location>
        <begin position="346"/>
        <end position="367"/>
    </location>
</feature>
<evidence type="ECO:0000259" key="26">
    <source>
        <dbReference type="PROSITE" id="PS50850"/>
    </source>
</evidence>
<comment type="subunit">
    <text evidence="24">Homodimer. Interacts with lysosomal protein GLMP (via lumenal domain); the interaction starts while both proteins are still in the endoplasmic reticulum and is required for stabilization of MFSD1 in lysosomes but has no direct effect on its targeting to lysosomes or transporter activity.</text>
</comment>
<feature type="domain" description="Major facilitator superfamily (MFS) profile" evidence="26">
    <location>
        <begin position="1"/>
        <end position="403"/>
    </location>
</feature>
<feature type="transmembrane region" description="Helical" evidence="25">
    <location>
        <begin position="379"/>
        <end position="399"/>
    </location>
</feature>
<dbReference type="GO" id="GO:0022857">
    <property type="term" value="F:transmembrane transporter activity"/>
    <property type="evidence" value="ECO:0007669"/>
    <property type="project" value="InterPro"/>
</dbReference>
<evidence type="ECO:0000256" key="14">
    <source>
        <dbReference type="ARBA" id="ARBA00044898"/>
    </source>
</evidence>
<evidence type="ECO:0000256" key="5">
    <source>
        <dbReference type="ARBA" id="ARBA00022989"/>
    </source>
</evidence>
<evidence type="ECO:0000256" key="16">
    <source>
        <dbReference type="ARBA" id="ARBA00044900"/>
    </source>
</evidence>
<evidence type="ECO:0000256" key="24">
    <source>
        <dbReference type="ARBA" id="ARBA00046376"/>
    </source>
</evidence>
<comment type="catalytic activity">
    <reaction evidence="15">
        <text>L-arginyl-L-alpha-amino acid(out) = L-arginyl-L-alpha-amino acid(in)</text>
        <dbReference type="Rhea" id="RHEA:79371"/>
        <dbReference type="ChEBI" id="CHEBI:84315"/>
    </reaction>
</comment>
<dbReference type="EMBL" id="FN649760">
    <property type="protein sequence ID" value="CBJ29929.1"/>
    <property type="molecule type" value="Genomic_DNA"/>
</dbReference>
<comment type="catalytic activity">
    <reaction evidence="11">
        <text>L-alpha-aminoacyl-L-histidine(out) = L-alpha-aminoacyl-L-histidine(in)</text>
        <dbReference type="Rhea" id="RHEA:79375"/>
        <dbReference type="ChEBI" id="CHEBI:229967"/>
    </reaction>
</comment>
<dbReference type="GO" id="GO:0005765">
    <property type="term" value="C:lysosomal membrane"/>
    <property type="evidence" value="ECO:0007669"/>
    <property type="project" value="UniProtKB-SubCell"/>
</dbReference>
<keyword evidence="6 25" id="KW-0472">Membrane</keyword>
<dbReference type="InterPro" id="IPR052187">
    <property type="entry name" value="MFSD1"/>
</dbReference>
<comment type="catalytic activity">
    <reaction evidence="19">
        <text>L-alanyl-L-lysine(out) = L-alanyl-L-lysine(in)</text>
        <dbReference type="Rhea" id="RHEA:79415"/>
        <dbReference type="ChEBI" id="CHEBI:192470"/>
    </reaction>
</comment>
<dbReference type="InterPro" id="IPR011701">
    <property type="entry name" value="MFS"/>
</dbReference>
<comment type="catalytic activity">
    <reaction evidence="10">
        <text>L-alpha-aminoacyl-L-arginine(out) = L-alpha-aminoacyl-L-arginine(in)</text>
        <dbReference type="Rhea" id="RHEA:79367"/>
        <dbReference type="ChEBI" id="CHEBI:229968"/>
    </reaction>
</comment>
<evidence type="ECO:0000313" key="28">
    <source>
        <dbReference type="Proteomes" id="UP000002630"/>
    </source>
</evidence>
<evidence type="ECO:0000256" key="15">
    <source>
        <dbReference type="ARBA" id="ARBA00044899"/>
    </source>
</evidence>
<feature type="transmembrane region" description="Helical" evidence="25">
    <location>
        <begin position="311"/>
        <end position="334"/>
    </location>
</feature>
<evidence type="ECO:0000256" key="21">
    <source>
        <dbReference type="ARBA" id="ARBA00044985"/>
    </source>
</evidence>
<dbReference type="eggNOG" id="KOG4686">
    <property type="taxonomic scope" value="Eukaryota"/>
</dbReference>
<evidence type="ECO:0000256" key="11">
    <source>
        <dbReference type="ARBA" id="ARBA00044884"/>
    </source>
</evidence>
<dbReference type="AlphaFoldDB" id="D7FMB1"/>
<keyword evidence="4 25" id="KW-0812">Transmembrane</keyword>
<comment type="catalytic activity">
    <reaction evidence="13">
        <text>L-alpha-aminoacyl-L-lysine(out) = L-alpha-aminoacyl-L-lysine(in)</text>
        <dbReference type="Rhea" id="RHEA:79383"/>
        <dbReference type="ChEBI" id="CHEBI:229966"/>
    </reaction>
</comment>
<dbReference type="PROSITE" id="PS50850">
    <property type="entry name" value="MFS"/>
    <property type="match status" value="1"/>
</dbReference>
<evidence type="ECO:0000256" key="1">
    <source>
        <dbReference type="ARBA" id="ARBA00004155"/>
    </source>
</evidence>
<name>D7FMB1_ECTSI</name>
<keyword evidence="28" id="KW-1185">Reference proteome</keyword>
<comment type="function">
    <text evidence="23">Lysosomal dipeptide uniporter that selectively exports lysine, arginine or histidine-containing dipeptides with a net positive charge from the lysosome lumen into the cytosol. Could play a role in a specific type of protein O-glycosylation indirectly regulating macrophages migration and tissue invasion. Also essential for liver homeostasis.</text>
</comment>
<keyword evidence="7" id="KW-0458">Lysosome</keyword>
<evidence type="ECO:0000256" key="9">
    <source>
        <dbReference type="ARBA" id="ARBA00044878"/>
    </source>
</evidence>
<dbReference type="STRING" id="2880.D7FMB1"/>
<evidence type="ECO:0000256" key="6">
    <source>
        <dbReference type="ARBA" id="ARBA00023136"/>
    </source>
</evidence>
<evidence type="ECO:0000256" key="20">
    <source>
        <dbReference type="ARBA" id="ARBA00044924"/>
    </source>
</evidence>
<evidence type="ECO:0000256" key="4">
    <source>
        <dbReference type="ARBA" id="ARBA00022692"/>
    </source>
</evidence>
<comment type="catalytic activity">
    <reaction evidence="14">
        <text>L-aspartyl-L-lysine(out) = L-aspartyl-L-lysine(in)</text>
        <dbReference type="Rhea" id="RHEA:79411"/>
        <dbReference type="ChEBI" id="CHEBI:229953"/>
    </reaction>
</comment>
<evidence type="ECO:0000256" key="8">
    <source>
        <dbReference type="ARBA" id="ARBA00044876"/>
    </source>
</evidence>
<evidence type="ECO:0000256" key="22">
    <source>
        <dbReference type="ARBA" id="ARBA00045018"/>
    </source>
</evidence>
<keyword evidence="5 25" id="KW-1133">Transmembrane helix</keyword>
<dbReference type="Proteomes" id="UP000002630">
    <property type="component" value="Unassembled WGS sequence"/>
</dbReference>
<evidence type="ECO:0000256" key="25">
    <source>
        <dbReference type="SAM" id="Phobius"/>
    </source>
</evidence>
<keyword evidence="3" id="KW-0813">Transport</keyword>
<accession>D7FMB1</accession>
<dbReference type="Gene3D" id="1.20.1250.20">
    <property type="entry name" value="MFS general substrate transporter like domains"/>
    <property type="match status" value="2"/>
</dbReference>
<feature type="transmembrane region" description="Helical" evidence="25">
    <location>
        <begin position="260"/>
        <end position="281"/>
    </location>
</feature>
<dbReference type="PANTHER" id="PTHR23512:SF3">
    <property type="entry name" value="MAJOR FACILITATOR SUPERFAMILY DOMAIN-CONTAINING PROTEIN 1"/>
    <property type="match status" value="1"/>
</dbReference>
<evidence type="ECO:0000256" key="2">
    <source>
        <dbReference type="ARBA" id="ARBA00008335"/>
    </source>
</evidence>
<evidence type="ECO:0000256" key="18">
    <source>
        <dbReference type="ARBA" id="ARBA00044912"/>
    </source>
</evidence>
<comment type="catalytic activity">
    <reaction evidence="20">
        <text>L-lysyl-glycine(out) = L-lysyl-glycine(in)</text>
        <dbReference type="Rhea" id="RHEA:79407"/>
        <dbReference type="ChEBI" id="CHEBI:191202"/>
    </reaction>
</comment>
<comment type="catalytic activity">
    <reaction evidence="17">
        <text>L-arginyl-glycine(out) = L-arginyl-glycine(in)</text>
        <dbReference type="Rhea" id="RHEA:79391"/>
        <dbReference type="ChEBI" id="CHEBI:229955"/>
    </reaction>
</comment>
<comment type="catalytic activity">
    <reaction evidence="12">
        <text>L-lysyl-L-alpha-amino acid(out) = L-lysyl-L-alpha-amino acid(in)</text>
        <dbReference type="Rhea" id="RHEA:79387"/>
        <dbReference type="ChEBI" id="CHEBI:229965"/>
    </reaction>
</comment>
<dbReference type="InterPro" id="IPR020846">
    <property type="entry name" value="MFS_dom"/>
</dbReference>
<organism evidence="27 28">
    <name type="scientific">Ectocarpus siliculosus</name>
    <name type="common">Brown alga</name>
    <name type="synonym">Conferva siliculosa</name>
    <dbReference type="NCBI Taxonomy" id="2880"/>
    <lineage>
        <taxon>Eukaryota</taxon>
        <taxon>Sar</taxon>
        <taxon>Stramenopiles</taxon>
        <taxon>Ochrophyta</taxon>
        <taxon>PX clade</taxon>
        <taxon>Phaeophyceae</taxon>
        <taxon>Ectocarpales</taxon>
        <taxon>Ectocarpaceae</taxon>
        <taxon>Ectocarpus</taxon>
    </lineage>
</organism>
<evidence type="ECO:0000256" key="17">
    <source>
        <dbReference type="ARBA" id="ARBA00044903"/>
    </source>
</evidence>
<dbReference type="InParanoid" id="D7FMB1"/>
<reference evidence="27 28" key="1">
    <citation type="journal article" date="2010" name="Nature">
        <title>The Ectocarpus genome and the independent evolution of multicellularity in brown algae.</title>
        <authorList>
            <person name="Cock J.M."/>
            <person name="Sterck L."/>
            <person name="Rouze P."/>
            <person name="Scornet D."/>
            <person name="Allen A.E."/>
            <person name="Amoutzias G."/>
            <person name="Anthouard V."/>
            <person name="Artiguenave F."/>
            <person name="Aury J.M."/>
            <person name="Badger J.H."/>
            <person name="Beszteri B."/>
            <person name="Billiau K."/>
            <person name="Bonnet E."/>
            <person name="Bothwell J.H."/>
            <person name="Bowler C."/>
            <person name="Boyen C."/>
            <person name="Brownlee C."/>
            <person name="Carrano C.J."/>
            <person name="Charrier B."/>
            <person name="Cho G.Y."/>
            <person name="Coelho S.M."/>
            <person name="Collen J."/>
            <person name="Corre E."/>
            <person name="Da Silva C."/>
            <person name="Delage L."/>
            <person name="Delaroque N."/>
            <person name="Dittami S.M."/>
            <person name="Doulbeau S."/>
            <person name="Elias M."/>
            <person name="Farnham G."/>
            <person name="Gachon C.M."/>
            <person name="Gschloessl B."/>
            <person name="Heesch S."/>
            <person name="Jabbari K."/>
            <person name="Jubin C."/>
            <person name="Kawai H."/>
            <person name="Kimura K."/>
            <person name="Kloareg B."/>
            <person name="Kupper F.C."/>
            <person name="Lang D."/>
            <person name="Le Bail A."/>
            <person name="Leblanc C."/>
            <person name="Lerouge P."/>
            <person name="Lohr M."/>
            <person name="Lopez P.J."/>
            <person name="Martens C."/>
            <person name="Maumus F."/>
            <person name="Michel G."/>
            <person name="Miranda-Saavedra D."/>
            <person name="Morales J."/>
            <person name="Moreau H."/>
            <person name="Motomura T."/>
            <person name="Nagasato C."/>
            <person name="Napoli C.A."/>
            <person name="Nelson D.R."/>
            <person name="Nyvall-Collen P."/>
            <person name="Peters A.F."/>
            <person name="Pommier C."/>
            <person name="Potin P."/>
            <person name="Poulain J."/>
            <person name="Quesneville H."/>
            <person name="Read B."/>
            <person name="Rensing S.A."/>
            <person name="Ritter A."/>
            <person name="Rousvoal S."/>
            <person name="Samanta M."/>
            <person name="Samson G."/>
            <person name="Schroeder D.C."/>
            <person name="Segurens B."/>
            <person name="Strittmatter M."/>
            <person name="Tonon T."/>
            <person name="Tregear J.W."/>
            <person name="Valentin K."/>
            <person name="von Dassow P."/>
            <person name="Yamagishi T."/>
            <person name="Van de Peer Y."/>
            <person name="Wincker P."/>
        </authorList>
    </citation>
    <scope>NUCLEOTIDE SEQUENCE [LARGE SCALE GENOMIC DNA]</scope>
    <source>
        <strain evidence="28">Ec32 / CCAP1310/4</strain>
    </source>
</reference>
<feature type="transmembrane region" description="Helical" evidence="25">
    <location>
        <begin position="221"/>
        <end position="240"/>
    </location>
</feature>
<dbReference type="PANTHER" id="PTHR23512">
    <property type="entry name" value="MAJOR FACILITATOR SUPERFAMILY DOMAIN-CONTAINING PROTEIN 1"/>
    <property type="match status" value="1"/>
</dbReference>
<gene>
    <name evidence="27" type="ORF">Esi_0166_0031</name>
</gene>
<feature type="transmembrane region" description="Helical" evidence="25">
    <location>
        <begin position="41"/>
        <end position="62"/>
    </location>
</feature>